<feature type="signal peptide" evidence="1">
    <location>
        <begin position="1"/>
        <end position="21"/>
    </location>
</feature>
<proteinExistence type="predicted"/>
<protein>
    <recommendedName>
        <fullName evidence="4">Lipoprotein</fullName>
    </recommendedName>
</protein>
<organism evidence="2 3">
    <name type="scientific">Ligilactobacillus ruminis</name>
    <dbReference type="NCBI Taxonomy" id="1623"/>
    <lineage>
        <taxon>Bacteria</taxon>
        <taxon>Bacillati</taxon>
        <taxon>Bacillota</taxon>
        <taxon>Bacilli</taxon>
        <taxon>Lactobacillales</taxon>
        <taxon>Lactobacillaceae</taxon>
        <taxon>Ligilactobacillus</taxon>
    </lineage>
</organism>
<evidence type="ECO:0000313" key="2">
    <source>
        <dbReference type="EMBL" id="SEM83438.1"/>
    </source>
</evidence>
<keyword evidence="1" id="KW-0732">Signal</keyword>
<name>A0ABY1ACP6_9LACO</name>
<dbReference type="EMBL" id="FOCC01000010">
    <property type="protein sequence ID" value="SEM83438.1"/>
    <property type="molecule type" value="Genomic_DNA"/>
</dbReference>
<comment type="caution">
    <text evidence="2">The sequence shown here is derived from an EMBL/GenBank/DDBJ whole genome shotgun (WGS) entry which is preliminary data.</text>
</comment>
<dbReference type="Proteomes" id="UP000182089">
    <property type="component" value="Unassembled WGS sequence"/>
</dbReference>
<reference evidence="2 3" key="1">
    <citation type="submission" date="2016-10" db="EMBL/GenBank/DDBJ databases">
        <authorList>
            <person name="Varghese N."/>
            <person name="Submissions S."/>
        </authorList>
    </citation>
    <scope>NUCLEOTIDE SEQUENCE [LARGE SCALE GENOMIC DNA]</scope>
    <source>
        <strain evidence="2 3">WC1T17</strain>
    </source>
</reference>
<evidence type="ECO:0000313" key="3">
    <source>
        <dbReference type="Proteomes" id="UP000182089"/>
    </source>
</evidence>
<accession>A0ABY1ACP6</accession>
<feature type="chain" id="PRO_5047468075" description="Lipoprotein" evidence="1">
    <location>
        <begin position="22"/>
        <end position="305"/>
    </location>
</feature>
<dbReference type="PROSITE" id="PS51257">
    <property type="entry name" value="PROKAR_LIPOPROTEIN"/>
    <property type="match status" value="1"/>
</dbReference>
<sequence>MKKLFKGLLIVSLIASLAACSKQSTSETTTKSDGSYQTAITDLEAGNTKQAYQDLTQADKLSVKEQKFKQNLKYLLTAKKNLAANRVSQAEKNLQKLDNVTSPEALTKQITKVQKEYQIVSLANEYYNDVIAYYKADKASEAAGSLQSLNSLPNSYQAVANLQQKAAQYNYLIDQAQATSTSSASQSSASGYINARSSQILSSQYKKATGSDISSASSASISSFTKNLTNDEILQAFRDATGIPQEAGDQYYVQDLGDDEYQIEIRHTSNVNTTVSNLKGMYKFNTSTKKAQKQDAISGQYEDIN</sequence>
<evidence type="ECO:0000256" key="1">
    <source>
        <dbReference type="SAM" id="SignalP"/>
    </source>
</evidence>
<gene>
    <name evidence="2" type="ORF">SAMN05216431_11019</name>
</gene>
<evidence type="ECO:0008006" key="4">
    <source>
        <dbReference type="Google" id="ProtNLM"/>
    </source>
</evidence>